<dbReference type="EMBL" id="ML736845">
    <property type="protein sequence ID" value="KAE8398914.1"/>
    <property type="molecule type" value="Genomic_DNA"/>
</dbReference>
<protein>
    <submittedName>
        <fullName evidence="2">Uncharacterized protein</fullName>
    </submittedName>
</protein>
<gene>
    <name evidence="2" type="ORF">BDV37DRAFT_16438</name>
</gene>
<dbReference type="AlphaFoldDB" id="A0A5N7CXJ1"/>
<keyword evidence="3" id="KW-1185">Reference proteome</keyword>
<feature type="compositionally biased region" description="Basic and acidic residues" evidence="1">
    <location>
        <begin position="113"/>
        <end position="127"/>
    </location>
</feature>
<sequence>MVDRATPQGPDHSPTSPVKKRDDLKLVEPRMDPSIVTFSQGCNRSCEVDGGCCRSDTCSPDKRCQGLFIEQFPRGFPLGQAINESDPTDVEKWSRLSTERTSPFIVYPSTPSKKRDDRQPYEGPRRLPDPTMIWFSRPCSRSCEADFYCCLSDTCSPDKKCQGFFSEKFPKGTPIVHGIDYSNTTEVEKWAKLSSERENLEFPIPSPAPQKRDDVKPIATAPEAAVPQSAMFSLSCKRSCQRDIECCSSDRCSNNRCEGFFQEKFPQGYPLRSEIDWSSSTEVAAWAEIAMQQTKQDLLPEDSSTPEKRDDVNLPQLMDDAGIISFSHECSRSCEGDVHCCLSDTCSPDKKCQGFFSEKFPRGYPTQELNWSDTTEVEKWSKLSTERKTQWLYKSDLI</sequence>
<evidence type="ECO:0000313" key="2">
    <source>
        <dbReference type="EMBL" id="KAE8398914.1"/>
    </source>
</evidence>
<feature type="region of interest" description="Disordered" evidence="1">
    <location>
        <begin position="107"/>
        <end position="127"/>
    </location>
</feature>
<proteinExistence type="predicted"/>
<dbReference type="RefSeq" id="XP_031936233.1">
    <property type="nucleotide sequence ID" value="XM_032079226.1"/>
</dbReference>
<dbReference type="GeneID" id="43663917"/>
<organism evidence="2 3">
    <name type="scientific">Aspergillus pseudonomiae</name>
    <dbReference type="NCBI Taxonomy" id="1506151"/>
    <lineage>
        <taxon>Eukaryota</taxon>
        <taxon>Fungi</taxon>
        <taxon>Dikarya</taxon>
        <taxon>Ascomycota</taxon>
        <taxon>Pezizomycotina</taxon>
        <taxon>Eurotiomycetes</taxon>
        <taxon>Eurotiomycetidae</taxon>
        <taxon>Eurotiales</taxon>
        <taxon>Aspergillaceae</taxon>
        <taxon>Aspergillus</taxon>
        <taxon>Aspergillus subgen. Circumdati</taxon>
    </lineage>
</organism>
<feature type="region of interest" description="Disordered" evidence="1">
    <location>
        <begin position="1"/>
        <end position="26"/>
    </location>
</feature>
<name>A0A5N7CXJ1_9EURO</name>
<reference evidence="2 3" key="1">
    <citation type="submission" date="2019-04" db="EMBL/GenBank/DDBJ databases">
        <authorList>
            <consortium name="DOE Joint Genome Institute"/>
            <person name="Mondo S."/>
            <person name="Kjaerbolling I."/>
            <person name="Vesth T."/>
            <person name="Frisvad J.C."/>
            <person name="Nybo J.L."/>
            <person name="Theobald S."/>
            <person name="Kildgaard S."/>
            <person name="Isbrandt T."/>
            <person name="Kuo A."/>
            <person name="Sato A."/>
            <person name="Lyhne E.K."/>
            <person name="Kogle M.E."/>
            <person name="Wiebenga A."/>
            <person name="Kun R.S."/>
            <person name="Lubbers R.J."/>
            <person name="Makela M.R."/>
            <person name="Barry K."/>
            <person name="Chovatia M."/>
            <person name="Clum A."/>
            <person name="Daum C."/>
            <person name="Haridas S."/>
            <person name="He G."/>
            <person name="LaButti K."/>
            <person name="Lipzen A."/>
            <person name="Riley R."/>
            <person name="Salamov A."/>
            <person name="Simmons B.A."/>
            <person name="Magnuson J.K."/>
            <person name="Henrissat B."/>
            <person name="Mortensen U.H."/>
            <person name="Larsen T.O."/>
            <person name="Devries R.P."/>
            <person name="Grigoriev I.V."/>
            <person name="Machida M."/>
            <person name="Baker S.E."/>
            <person name="Andersen M.R."/>
            <person name="Cantor M.N."/>
            <person name="Hua S.X."/>
        </authorList>
    </citation>
    <scope>NUCLEOTIDE SEQUENCE [LARGE SCALE GENOMIC DNA]</scope>
    <source>
        <strain evidence="2 3">CBS 119388</strain>
    </source>
</reference>
<accession>A0A5N7CXJ1</accession>
<dbReference type="Proteomes" id="UP000325579">
    <property type="component" value="Unassembled WGS sequence"/>
</dbReference>
<evidence type="ECO:0000256" key="1">
    <source>
        <dbReference type="SAM" id="MobiDB-lite"/>
    </source>
</evidence>
<evidence type="ECO:0000313" key="3">
    <source>
        <dbReference type="Proteomes" id="UP000325579"/>
    </source>
</evidence>
<dbReference type="OrthoDB" id="10527762at2759"/>